<dbReference type="GO" id="GO:0030388">
    <property type="term" value="P:fructose 1,6-bisphosphate metabolic process"/>
    <property type="evidence" value="ECO:0007669"/>
    <property type="project" value="TreeGrafter"/>
</dbReference>
<evidence type="ECO:0000259" key="5">
    <source>
        <dbReference type="Pfam" id="PF00316"/>
    </source>
</evidence>
<dbReference type="AlphaFoldDB" id="A0AAV8UNY1"/>
<organism evidence="7 8">
    <name type="scientific">Rhodosorus marinus</name>
    <dbReference type="NCBI Taxonomy" id="101924"/>
    <lineage>
        <taxon>Eukaryota</taxon>
        <taxon>Rhodophyta</taxon>
        <taxon>Stylonematophyceae</taxon>
        <taxon>Stylonematales</taxon>
        <taxon>Stylonemataceae</taxon>
        <taxon>Rhodosorus</taxon>
    </lineage>
</organism>
<dbReference type="GO" id="GO:0006000">
    <property type="term" value="P:fructose metabolic process"/>
    <property type="evidence" value="ECO:0007669"/>
    <property type="project" value="TreeGrafter"/>
</dbReference>
<accession>A0AAV8UNY1</accession>
<evidence type="ECO:0000256" key="2">
    <source>
        <dbReference type="ARBA" id="ARBA00022801"/>
    </source>
</evidence>
<dbReference type="GO" id="GO:0006094">
    <property type="term" value="P:gluconeogenesis"/>
    <property type="evidence" value="ECO:0007669"/>
    <property type="project" value="TreeGrafter"/>
</dbReference>
<evidence type="ECO:0000256" key="4">
    <source>
        <dbReference type="ARBA" id="ARBA00024331"/>
    </source>
</evidence>
<dbReference type="Pfam" id="PF00316">
    <property type="entry name" value="FBPase"/>
    <property type="match status" value="1"/>
</dbReference>
<dbReference type="GO" id="GO:0042132">
    <property type="term" value="F:fructose 1,6-bisphosphate 1-phosphatase activity"/>
    <property type="evidence" value="ECO:0007669"/>
    <property type="project" value="TreeGrafter"/>
</dbReference>
<dbReference type="InterPro" id="IPR044015">
    <property type="entry name" value="FBPase_C_dom"/>
</dbReference>
<keyword evidence="3" id="KW-0119">Carbohydrate metabolism</keyword>
<dbReference type="InterPro" id="IPR000146">
    <property type="entry name" value="FBPase_class-1"/>
</dbReference>
<dbReference type="Gene3D" id="3.30.540.10">
    <property type="entry name" value="Fructose-1,6-Bisphosphatase, subunit A, domain 1"/>
    <property type="match status" value="1"/>
</dbReference>
<evidence type="ECO:0000256" key="1">
    <source>
        <dbReference type="ARBA" id="ARBA00010941"/>
    </source>
</evidence>
<evidence type="ECO:0000256" key="3">
    <source>
        <dbReference type="ARBA" id="ARBA00023277"/>
    </source>
</evidence>
<evidence type="ECO:0000259" key="6">
    <source>
        <dbReference type="Pfam" id="PF18913"/>
    </source>
</evidence>
<dbReference type="SUPFAM" id="SSF56655">
    <property type="entry name" value="Carbohydrate phosphatase"/>
    <property type="match status" value="1"/>
</dbReference>
<dbReference type="Pfam" id="PF18913">
    <property type="entry name" value="FBPase_C"/>
    <property type="match status" value="1"/>
</dbReference>
<dbReference type="GO" id="GO:0005737">
    <property type="term" value="C:cytoplasm"/>
    <property type="evidence" value="ECO:0007669"/>
    <property type="project" value="TreeGrafter"/>
</dbReference>
<protein>
    <recommendedName>
        <fullName evidence="9">Fructose-bisphosphatase</fullName>
    </recommendedName>
</protein>
<feature type="domain" description="Fructose-1-6-bisphosphatase class I N-terminal" evidence="5">
    <location>
        <begin position="43"/>
        <end position="206"/>
    </location>
</feature>
<comment type="similarity">
    <text evidence="1">Belongs to the FBPase class 1 family.</text>
</comment>
<keyword evidence="2" id="KW-0378">Hydrolase</keyword>
<dbReference type="Gene3D" id="3.40.190.80">
    <property type="match status" value="1"/>
</dbReference>
<comment type="caution">
    <text evidence="7">The sequence shown here is derived from an EMBL/GenBank/DDBJ whole genome shotgun (WGS) entry which is preliminary data.</text>
</comment>
<dbReference type="PANTHER" id="PTHR11556">
    <property type="entry name" value="FRUCTOSE-1,6-BISPHOSPHATASE-RELATED"/>
    <property type="match status" value="1"/>
</dbReference>
<dbReference type="EMBL" id="JAMWBK010000006">
    <property type="protein sequence ID" value="KAJ8904250.1"/>
    <property type="molecule type" value="Genomic_DNA"/>
</dbReference>
<sequence length="347" mass="37489">MMDVHLKSPMSPLGGNLSSKVSKAATVFPSHVRRTFMSSPVDYTGEIVRLLDDIATQTHAISAFVAEGSETITYGQVGTQQITSEFATRLLYRSLAHDGYSCLILAKSREQPLTFPEEVPHGGYVVCISALDADPRAVDQPVCGTIFSIYKRKSSTSLPGKYIDLKQKASDQVAAGFVVYGPSTVLYYTMGHGLYSFVLHPVAMQYFLQPDQRLTIKEKSTAVYGKRTIVSSNTPLGKGVKNYVDSNHDVKMYHTGCMAGNVALMMPNGGALVKPDAHLLCECAPLAFIIEQAGGVATNGEGTRILDLTVGDDYHMKVNFLAGVEEIVHEIERLGKGVAAADSADTK</sequence>
<feature type="domain" description="Fructose-1-6-bisphosphatase class 1 C-terminal" evidence="6">
    <location>
        <begin position="238"/>
        <end position="334"/>
    </location>
</feature>
<evidence type="ECO:0000313" key="8">
    <source>
        <dbReference type="Proteomes" id="UP001157974"/>
    </source>
</evidence>
<evidence type="ECO:0008006" key="9">
    <source>
        <dbReference type="Google" id="ProtNLM"/>
    </source>
</evidence>
<gene>
    <name evidence="7" type="ORF">NDN08_000774</name>
</gene>
<keyword evidence="8" id="KW-1185">Reference proteome</keyword>
<dbReference type="InterPro" id="IPR033391">
    <property type="entry name" value="FBPase_N"/>
</dbReference>
<dbReference type="GO" id="GO:0006002">
    <property type="term" value="P:fructose 6-phosphate metabolic process"/>
    <property type="evidence" value="ECO:0007669"/>
    <property type="project" value="TreeGrafter"/>
</dbReference>
<dbReference type="Proteomes" id="UP001157974">
    <property type="component" value="Unassembled WGS sequence"/>
</dbReference>
<dbReference type="PANTHER" id="PTHR11556:SF35">
    <property type="entry name" value="SEDOHEPTULOSE-1,7-BISPHOSPHATASE, CHLOROPLASTIC"/>
    <property type="match status" value="1"/>
</dbReference>
<comment type="pathway">
    <text evidence="4">Carbohydrate biosynthesis.</text>
</comment>
<name>A0AAV8UNY1_9RHOD</name>
<reference evidence="7 8" key="1">
    <citation type="journal article" date="2023" name="Nat. Commun.">
        <title>Origin of minicircular mitochondrial genomes in red algae.</title>
        <authorList>
            <person name="Lee Y."/>
            <person name="Cho C.H."/>
            <person name="Lee Y.M."/>
            <person name="Park S.I."/>
            <person name="Yang J.H."/>
            <person name="West J.A."/>
            <person name="Bhattacharya D."/>
            <person name="Yoon H.S."/>
        </authorList>
    </citation>
    <scope>NUCLEOTIDE SEQUENCE [LARGE SCALE GENOMIC DNA]</scope>
    <source>
        <strain evidence="7 8">CCMP1338</strain>
        <tissue evidence="7">Whole cell</tissue>
    </source>
</reference>
<evidence type="ECO:0000313" key="7">
    <source>
        <dbReference type="EMBL" id="KAJ8904250.1"/>
    </source>
</evidence>
<proteinExistence type="inferred from homology"/>
<dbReference type="GO" id="GO:0005986">
    <property type="term" value="P:sucrose biosynthetic process"/>
    <property type="evidence" value="ECO:0007669"/>
    <property type="project" value="TreeGrafter"/>
</dbReference>